<organism evidence="1 2">
    <name type="scientific">Enhygromyxa salina</name>
    <dbReference type="NCBI Taxonomy" id="215803"/>
    <lineage>
        <taxon>Bacteria</taxon>
        <taxon>Pseudomonadati</taxon>
        <taxon>Myxococcota</taxon>
        <taxon>Polyangia</taxon>
        <taxon>Nannocystales</taxon>
        <taxon>Nannocystaceae</taxon>
        <taxon>Enhygromyxa</taxon>
    </lineage>
</organism>
<dbReference type="AlphaFoldDB" id="A0A2S9XV45"/>
<proteinExistence type="predicted"/>
<comment type="caution">
    <text evidence="1">The sequence shown here is derived from an EMBL/GenBank/DDBJ whole genome shotgun (WGS) entry which is preliminary data.</text>
</comment>
<dbReference type="RefSeq" id="WP_146158469.1">
    <property type="nucleotide sequence ID" value="NZ_PVNL01000134.1"/>
</dbReference>
<evidence type="ECO:0000313" key="1">
    <source>
        <dbReference type="EMBL" id="PRP96739.1"/>
    </source>
</evidence>
<dbReference type="Proteomes" id="UP000238823">
    <property type="component" value="Unassembled WGS sequence"/>
</dbReference>
<name>A0A2S9XV45_9BACT</name>
<dbReference type="EMBL" id="PVNL01000134">
    <property type="protein sequence ID" value="PRP96739.1"/>
    <property type="molecule type" value="Genomic_DNA"/>
</dbReference>
<reference evidence="1 2" key="1">
    <citation type="submission" date="2018-03" db="EMBL/GenBank/DDBJ databases">
        <title>Draft Genome Sequences of the Obligatory Marine Myxobacteria Enhygromyxa salina SWB007.</title>
        <authorList>
            <person name="Poehlein A."/>
            <person name="Moghaddam J.A."/>
            <person name="Harms H."/>
            <person name="Alanjari M."/>
            <person name="Koenig G.M."/>
            <person name="Daniel R."/>
            <person name="Schaeberle T.F."/>
        </authorList>
    </citation>
    <scope>NUCLEOTIDE SEQUENCE [LARGE SCALE GENOMIC DNA]</scope>
    <source>
        <strain evidence="1 2">SWB007</strain>
    </source>
</reference>
<protein>
    <submittedName>
        <fullName evidence="1">Uncharacterized protein</fullName>
    </submittedName>
</protein>
<gene>
    <name evidence="1" type="ORF">ENSA7_68090</name>
</gene>
<dbReference type="OrthoDB" id="3495561at2"/>
<sequence length="676" mass="72925">MRVIQPVWVVIAALLVALLVPTLARAAKPYGVVTVDLRPEIGEVPTHLCVVSQGQGPRTRQRLSELFLPHAGTELAQRDELILDPATWGSGSDERPCEAGGACLPRVELPIANVLADDLWVACTSDSLVADRSTRDPRVLVMMLEHLEGSPPLLESLKLTGGVATIGVQADLSRIVVTARSLGGHYDAHTRAFRAEEASDHSELVALPLAPRCHGVEIELPGVRLRESDRDRLELRAHGVDLDVHTCVGPLQGSARMHVELPRAEGFGRLEVELPPTAGETPTATRFAASWGTAWPEGELRLDPHQLAFIWAPPACVWAIGTCPAATLEGGLSCEATPLADGTCQYLCPAGGDASEGDEEWVDVSPPVAVTFQKTDPDQRWNELLQRPGQVLSSYVDSEHIYLGAALDGWSRSVPGSRISHVELLENDGSSRKYAVADVDELRILAAGASCDPLRYRLVGDRRYQEGAAEIRDGQVEFGQVHKTARLLTFNVTIAQGGGIALMSAAAPDDLGRQVYFTAIGQLAANFRPRDPRYARVAYELRLGGTLGQWGYYGPGSLGEPKRQLAAKLAWARLLFEPAVIVDVVPPLSLSLGVGIGGSWPINNGDVINTGRFNWIISPSLDARVALRRWVSLVVQGRVMLREQTSVAVDIAGSEPVFAQFSNVSLIGLYGAQFSF</sequence>
<evidence type="ECO:0000313" key="2">
    <source>
        <dbReference type="Proteomes" id="UP000238823"/>
    </source>
</evidence>
<accession>A0A2S9XV45</accession>